<evidence type="ECO:0000259" key="13">
    <source>
        <dbReference type="Pfam" id="PF25087"/>
    </source>
</evidence>
<evidence type="ECO:0000256" key="3">
    <source>
        <dbReference type="ARBA" id="ARBA00022490"/>
    </source>
</evidence>
<protein>
    <recommendedName>
        <fullName evidence="2">UDP-N-acetylglucosamine diphosphorylase</fullName>
        <ecNumber evidence="2">2.7.7.23</ecNumber>
    </recommendedName>
</protein>
<dbReference type="GO" id="GO:0009252">
    <property type="term" value="P:peptidoglycan biosynthetic process"/>
    <property type="evidence" value="ECO:0007669"/>
    <property type="project" value="UniProtKB-KW"/>
</dbReference>
<dbReference type="GO" id="GO:0016746">
    <property type="term" value="F:acyltransferase activity"/>
    <property type="evidence" value="ECO:0007669"/>
    <property type="project" value="UniProtKB-KW"/>
</dbReference>
<gene>
    <name evidence="14" type="ORF">B1B_12858</name>
</gene>
<evidence type="ECO:0000256" key="4">
    <source>
        <dbReference type="ARBA" id="ARBA00022679"/>
    </source>
</evidence>
<dbReference type="InterPro" id="IPR050065">
    <property type="entry name" value="GlmU-like"/>
</dbReference>
<keyword evidence="11" id="KW-0961">Cell wall biogenesis/degradation</keyword>
<dbReference type="AlphaFoldDB" id="T0ZN09"/>
<evidence type="ECO:0000256" key="8">
    <source>
        <dbReference type="ARBA" id="ARBA00022960"/>
    </source>
</evidence>
<evidence type="ECO:0000256" key="9">
    <source>
        <dbReference type="ARBA" id="ARBA00022984"/>
    </source>
</evidence>
<proteinExistence type="predicted"/>
<feature type="non-terminal residue" evidence="14">
    <location>
        <position position="163"/>
    </location>
</feature>
<keyword evidence="7" id="KW-0460">Magnesium</keyword>
<reference evidence="14" key="2">
    <citation type="journal article" date="2014" name="ISME J.">
        <title>Microbial stratification in low pH oxic and suboxic macroscopic growths along an acid mine drainage.</title>
        <authorList>
            <person name="Mendez-Garcia C."/>
            <person name="Mesa V."/>
            <person name="Sprenger R.R."/>
            <person name="Richter M."/>
            <person name="Diez M.S."/>
            <person name="Solano J."/>
            <person name="Bargiela R."/>
            <person name="Golyshina O.V."/>
            <person name="Manteca A."/>
            <person name="Ramos J.L."/>
            <person name="Gallego J.R."/>
            <person name="Llorente I."/>
            <person name="Martins Dos Santos V.A."/>
            <person name="Jensen O.N."/>
            <person name="Pelaez A.I."/>
            <person name="Sanchez J."/>
            <person name="Ferrer M."/>
        </authorList>
    </citation>
    <scope>NUCLEOTIDE SEQUENCE</scope>
</reference>
<dbReference type="GO" id="GO:0005737">
    <property type="term" value="C:cytoplasm"/>
    <property type="evidence" value="ECO:0007669"/>
    <property type="project" value="UniProtKB-SubCell"/>
</dbReference>
<name>T0ZN09_9ZZZZ</name>
<evidence type="ECO:0000256" key="12">
    <source>
        <dbReference type="ARBA" id="ARBA00048493"/>
    </source>
</evidence>
<evidence type="ECO:0000256" key="11">
    <source>
        <dbReference type="ARBA" id="ARBA00023316"/>
    </source>
</evidence>
<dbReference type="Pfam" id="PF25087">
    <property type="entry name" value="GMPPB_C"/>
    <property type="match status" value="1"/>
</dbReference>
<dbReference type="GO" id="GO:0046872">
    <property type="term" value="F:metal ion binding"/>
    <property type="evidence" value="ECO:0007669"/>
    <property type="project" value="UniProtKB-KW"/>
</dbReference>
<dbReference type="Gene3D" id="2.160.10.10">
    <property type="entry name" value="Hexapeptide repeat proteins"/>
    <property type="match status" value="1"/>
</dbReference>
<feature type="non-terminal residue" evidence="14">
    <location>
        <position position="1"/>
    </location>
</feature>
<keyword evidence="3" id="KW-0963">Cytoplasm</keyword>
<dbReference type="PANTHER" id="PTHR43584:SF3">
    <property type="entry name" value="BIFUNCTIONAL PROTEIN GLMU"/>
    <property type="match status" value="1"/>
</dbReference>
<keyword evidence="5" id="KW-0548">Nucleotidyltransferase</keyword>
<dbReference type="EMBL" id="AUZY01008443">
    <property type="protein sequence ID" value="EQD45867.1"/>
    <property type="molecule type" value="Genomic_DNA"/>
</dbReference>
<evidence type="ECO:0000256" key="6">
    <source>
        <dbReference type="ARBA" id="ARBA00022723"/>
    </source>
</evidence>
<evidence type="ECO:0000256" key="5">
    <source>
        <dbReference type="ARBA" id="ARBA00022695"/>
    </source>
</evidence>
<keyword evidence="6" id="KW-0479">Metal-binding</keyword>
<evidence type="ECO:0000256" key="7">
    <source>
        <dbReference type="ARBA" id="ARBA00022842"/>
    </source>
</evidence>
<evidence type="ECO:0000256" key="10">
    <source>
        <dbReference type="ARBA" id="ARBA00023315"/>
    </source>
</evidence>
<reference evidence="14" key="1">
    <citation type="submission" date="2013-08" db="EMBL/GenBank/DDBJ databases">
        <authorList>
            <person name="Mendez C."/>
            <person name="Richter M."/>
            <person name="Ferrer M."/>
            <person name="Sanchez J."/>
        </authorList>
    </citation>
    <scope>NUCLEOTIDE SEQUENCE</scope>
</reference>
<dbReference type="InterPro" id="IPR011004">
    <property type="entry name" value="Trimer_LpxA-like_sf"/>
</dbReference>
<keyword evidence="9" id="KW-0573">Peptidoglycan synthesis</keyword>
<evidence type="ECO:0000256" key="1">
    <source>
        <dbReference type="ARBA" id="ARBA00001946"/>
    </source>
</evidence>
<dbReference type="InterPro" id="IPR056729">
    <property type="entry name" value="GMPPB_C"/>
</dbReference>
<comment type="cofactor">
    <cofactor evidence="1">
        <name>Mg(2+)</name>
        <dbReference type="ChEBI" id="CHEBI:18420"/>
    </cofactor>
</comment>
<accession>T0ZN09</accession>
<feature type="domain" description="Mannose-1-phosphate guanyltransferase C-terminal" evidence="13">
    <location>
        <begin position="67"/>
        <end position="158"/>
    </location>
</feature>
<keyword evidence="8" id="KW-0133">Cell shape</keyword>
<sequence length="163" mass="17152">YLTDVIGLAVSQGVVVNPVSLADPIEALGVNDKVQLARLESVCRRRAVQALMTAGVTVVDPARIDVRGSVMHGQDVFVDINVVFEGRVKLGSGVRIGPGCVIRDSEVGDDTELFPYCVLDGAVIGAAARIGPFSRVRPTTELGPGVHVGNFVEVKNSTLGRDS</sequence>
<comment type="caution">
    <text evidence="14">The sequence shown here is derived from an EMBL/GenBank/DDBJ whole genome shotgun (WGS) entry which is preliminary data.</text>
</comment>
<keyword evidence="4" id="KW-0808">Transferase</keyword>
<keyword evidence="10" id="KW-0012">Acyltransferase</keyword>
<evidence type="ECO:0000256" key="2">
    <source>
        <dbReference type="ARBA" id="ARBA00012457"/>
    </source>
</evidence>
<evidence type="ECO:0000313" key="14">
    <source>
        <dbReference type="EMBL" id="EQD45867.1"/>
    </source>
</evidence>
<dbReference type="GO" id="GO:0003977">
    <property type="term" value="F:UDP-N-acetylglucosamine diphosphorylase activity"/>
    <property type="evidence" value="ECO:0007669"/>
    <property type="project" value="UniProtKB-EC"/>
</dbReference>
<dbReference type="SUPFAM" id="SSF51161">
    <property type="entry name" value="Trimeric LpxA-like enzymes"/>
    <property type="match status" value="1"/>
</dbReference>
<dbReference type="GO" id="GO:0008360">
    <property type="term" value="P:regulation of cell shape"/>
    <property type="evidence" value="ECO:0007669"/>
    <property type="project" value="UniProtKB-KW"/>
</dbReference>
<dbReference type="EC" id="2.7.7.23" evidence="2"/>
<dbReference type="GO" id="GO:0071555">
    <property type="term" value="P:cell wall organization"/>
    <property type="evidence" value="ECO:0007669"/>
    <property type="project" value="UniProtKB-KW"/>
</dbReference>
<comment type="catalytic activity">
    <reaction evidence="12">
        <text>N-acetyl-alpha-D-glucosamine 1-phosphate + UTP + H(+) = UDP-N-acetyl-alpha-D-glucosamine + diphosphate</text>
        <dbReference type="Rhea" id="RHEA:13509"/>
        <dbReference type="ChEBI" id="CHEBI:15378"/>
        <dbReference type="ChEBI" id="CHEBI:33019"/>
        <dbReference type="ChEBI" id="CHEBI:46398"/>
        <dbReference type="ChEBI" id="CHEBI:57705"/>
        <dbReference type="ChEBI" id="CHEBI:57776"/>
        <dbReference type="EC" id="2.7.7.23"/>
    </reaction>
</comment>
<dbReference type="PANTHER" id="PTHR43584">
    <property type="entry name" value="NUCLEOTIDYL TRANSFERASE"/>
    <property type="match status" value="1"/>
</dbReference>
<organism evidence="14">
    <name type="scientific">mine drainage metagenome</name>
    <dbReference type="NCBI Taxonomy" id="410659"/>
    <lineage>
        <taxon>unclassified sequences</taxon>
        <taxon>metagenomes</taxon>
        <taxon>ecological metagenomes</taxon>
    </lineage>
</organism>